<accession>A0A1F5YS32</accession>
<gene>
    <name evidence="4" type="primary">hypA</name>
    <name evidence="5" type="ORF">A3F83_05520</name>
</gene>
<dbReference type="PANTHER" id="PTHR34535">
    <property type="entry name" value="HYDROGENASE MATURATION FACTOR HYPA"/>
    <property type="match status" value="1"/>
</dbReference>
<keyword evidence="3 4" id="KW-0862">Zinc</keyword>
<dbReference type="AlphaFoldDB" id="A0A1F5YS32"/>
<organism evidence="5 6">
    <name type="scientific">Candidatus Glassbacteria bacterium RIFCSPLOWO2_12_FULL_58_11</name>
    <dbReference type="NCBI Taxonomy" id="1817867"/>
    <lineage>
        <taxon>Bacteria</taxon>
        <taxon>Candidatus Glassiibacteriota</taxon>
    </lineage>
</organism>
<dbReference type="GO" id="GO:0008270">
    <property type="term" value="F:zinc ion binding"/>
    <property type="evidence" value="ECO:0007669"/>
    <property type="project" value="UniProtKB-UniRule"/>
</dbReference>
<reference evidence="5 6" key="1">
    <citation type="journal article" date="2016" name="Nat. Commun.">
        <title>Thousands of microbial genomes shed light on interconnected biogeochemical processes in an aquifer system.</title>
        <authorList>
            <person name="Anantharaman K."/>
            <person name="Brown C.T."/>
            <person name="Hug L.A."/>
            <person name="Sharon I."/>
            <person name="Castelle C.J."/>
            <person name="Probst A.J."/>
            <person name="Thomas B.C."/>
            <person name="Singh A."/>
            <person name="Wilkins M.J."/>
            <person name="Karaoz U."/>
            <person name="Brodie E.L."/>
            <person name="Williams K.H."/>
            <person name="Hubbard S.S."/>
            <person name="Banfield J.F."/>
        </authorList>
    </citation>
    <scope>NUCLEOTIDE SEQUENCE [LARGE SCALE GENOMIC DNA]</scope>
</reference>
<sequence>MHELSIAENLLELVDKYRAEKGFTRCSSIRLRIGLLAAVDEEALRFAVEALTEGGPDAGVSLEVERTFPLARCSCGNSFEVQDLIYLCERCGSTSARLSGGDELDILHLEVD</sequence>
<comment type="caution">
    <text evidence="5">The sequence shown here is derived from an EMBL/GenBank/DDBJ whole genome shotgun (WGS) entry which is preliminary data.</text>
</comment>
<dbReference type="PIRSF" id="PIRSF004761">
    <property type="entry name" value="Hydrgn_mat_HypA"/>
    <property type="match status" value="1"/>
</dbReference>
<evidence type="ECO:0000256" key="3">
    <source>
        <dbReference type="ARBA" id="ARBA00022833"/>
    </source>
</evidence>
<feature type="binding site" evidence="4">
    <location>
        <position position="88"/>
    </location>
    <ligand>
        <name>Zn(2+)</name>
        <dbReference type="ChEBI" id="CHEBI:29105"/>
    </ligand>
</feature>
<dbReference type="Proteomes" id="UP000179129">
    <property type="component" value="Unassembled WGS sequence"/>
</dbReference>
<feature type="binding site" evidence="4">
    <location>
        <position position="75"/>
    </location>
    <ligand>
        <name>Zn(2+)</name>
        <dbReference type="ChEBI" id="CHEBI:29105"/>
    </ligand>
</feature>
<evidence type="ECO:0000256" key="2">
    <source>
        <dbReference type="ARBA" id="ARBA00022723"/>
    </source>
</evidence>
<keyword evidence="2 4" id="KW-0479">Metal-binding</keyword>
<dbReference type="STRING" id="1817867.A3F83_05520"/>
<feature type="binding site" evidence="4">
    <location>
        <position position="2"/>
    </location>
    <ligand>
        <name>Ni(2+)</name>
        <dbReference type="ChEBI" id="CHEBI:49786"/>
    </ligand>
</feature>
<protein>
    <recommendedName>
        <fullName evidence="4">Hydrogenase maturation factor HypA</fullName>
    </recommendedName>
</protein>
<feature type="binding site" evidence="4">
    <location>
        <position position="91"/>
    </location>
    <ligand>
        <name>Zn(2+)</name>
        <dbReference type="ChEBI" id="CHEBI:29105"/>
    </ligand>
</feature>
<dbReference type="EMBL" id="MFIX01000163">
    <property type="protein sequence ID" value="OGG03018.1"/>
    <property type="molecule type" value="Genomic_DNA"/>
</dbReference>
<dbReference type="GO" id="GO:0016151">
    <property type="term" value="F:nickel cation binding"/>
    <property type="evidence" value="ECO:0007669"/>
    <property type="project" value="UniProtKB-UniRule"/>
</dbReference>
<comment type="similarity">
    <text evidence="4">Belongs to the HypA/HybF family.</text>
</comment>
<dbReference type="InterPro" id="IPR000688">
    <property type="entry name" value="HypA/HybF"/>
</dbReference>
<dbReference type="Pfam" id="PF01155">
    <property type="entry name" value="HypA"/>
    <property type="match status" value="1"/>
</dbReference>
<keyword evidence="1 4" id="KW-0533">Nickel</keyword>
<evidence type="ECO:0000313" key="6">
    <source>
        <dbReference type="Proteomes" id="UP000179129"/>
    </source>
</evidence>
<evidence type="ECO:0000256" key="4">
    <source>
        <dbReference type="HAMAP-Rule" id="MF_00213"/>
    </source>
</evidence>
<evidence type="ECO:0000313" key="5">
    <source>
        <dbReference type="EMBL" id="OGG03018.1"/>
    </source>
</evidence>
<name>A0A1F5YS32_9BACT</name>
<dbReference type="PANTHER" id="PTHR34535:SF3">
    <property type="entry name" value="HYDROGENASE MATURATION FACTOR HYPA"/>
    <property type="match status" value="1"/>
</dbReference>
<dbReference type="Gene3D" id="3.30.2320.80">
    <property type="match status" value="1"/>
</dbReference>
<dbReference type="HAMAP" id="MF_00213">
    <property type="entry name" value="HypA_HybF"/>
    <property type="match status" value="1"/>
</dbReference>
<dbReference type="GO" id="GO:0051604">
    <property type="term" value="P:protein maturation"/>
    <property type="evidence" value="ECO:0007669"/>
    <property type="project" value="InterPro"/>
</dbReference>
<evidence type="ECO:0000256" key="1">
    <source>
        <dbReference type="ARBA" id="ARBA00022596"/>
    </source>
</evidence>
<feature type="binding site" evidence="4">
    <location>
        <position position="73"/>
    </location>
    <ligand>
        <name>Zn(2+)</name>
        <dbReference type="ChEBI" id="CHEBI:29105"/>
    </ligand>
</feature>
<comment type="function">
    <text evidence="4">Involved in the maturation of [NiFe] hydrogenases. Required for nickel insertion into the metal center of the hydrogenase.</text>
</comment>
<proteinExistence type="inferred from homology"/>